<feature type="binding site" evidence="9">
    <location>
        <position position="141"/>
    </location>
    <ligand>
        <name>Cu cation</name>
        <dbReference type="ChEBI" id="CHEBI:23378"/>
    </ligand>
</feature>
<keyword evidence="13" id="KW-1185">Reference proteome</keyword>
<dbReference type="CDD" id="cd04220">
    <property type="entry name" value="Halocyanin"/>
    <property type="match status" value="2"/>
</dbReference>
<evidence type="ECO:0000256" key="5">
    <source>
        <dbReference type="ARBA" id="ARBA00022764"/>
    </source>
</evidence>
<feature type="transmembrane region" description="Helical" evidence="10">
    <location>
        <begin position="375"/>
        <end position="395"/>
    </location>
</feature>
<evidence type="ECO:0000256" key="3">
    <source>
        <dbReference type="ARBA" id="ARBA00022448"/>
    </source>
</evidence>
<organism evidence="12 13">
    <name type="scientific">Halolamina litorea</name>
    <dbReference type="NCBI Taxonomy" id="1515593"/>
    <lineage>
        <taxon>Archaea</taxon>
        <taxon>Methanobacteriati</taxon>
        <taxon>Methanobacteriota</taxon>
        <taxon>Stenosarchaea group</taxon>
        <taxon>Halobacteria</taxon>
        <taxon>Halobacteriales</taxon>
        <taxon>Haloferacaceae</taxon>
    </lineage>
</organism>
<dbReference type="EMBL" id="JBHUCZ010000014">
    <property type="protein sequence ID" value="MFD1568721.1"/>
    <property type="molecule type" value="Genomic_DNA"/>
</dbReference>
<dbReference type="GO" id="GO:0042597">
    <property type="term" value="C:periplasmic space"/>
    <property type="evidence" value="ECO:0007669"/>
    <property type="project" value="UniProtKB-SubCell"/>
</dbReference>
<keyword evidence="10" id="KW-1133">Transmembrane helix</keyword>
<sequence>MEQNGDRQPRPTRRRFLAAGGVAATGALLGATAPAAAQSSTFDGWFDDVDNYDGVVDRTGQDEVTVEVGVDNGGQPYGFGPAAVRIDPGATVVWEWTGRGSSHNVVAEDGSFESDLSAEEGYTFSHTFESEGTFKYVCTPHQSLGMKGAVVVGGSDGGSVSEPDYGGWFDDVSNYDGTVDQRGQSEVTVEVGVDNGGQPYGFGPAAVRIDPGATVVWEWTGRGSSHNVVAEDGSFESDLSAEEGYTFSHTFENEGVFEYVCTPHQSLGMKGAIVVGAVGGGGGGGGDGGGEAETEAAGNDGFSVPMPSDFVGWLATLFGGGTALAVGSVLGAESYTAYREHQRNERAYTGEQATEAVGAEPVEEIDGDYDPVGTAALVAGYFVLIALLWVFMYFVEFVGGPTITG</sequence>
<evidence type="ECO:0000256" key="6">
    <source>
        <dbReference type="ARBA" id="ARBA00022982"/>
    </source>
</evidence>
<dbReference type="Pfam" id="PF00127">
    <property type="entry name" value="Copper-bind"/>
    <property type="match status" value="2"/>
</dbReference>
<keyword evidence="4 9" id="KW-0479">Metal-binding</keyword>
<dbReference type="InterPro" id="IPR017533">
    <property type="entry name" value="Halocyanin"/>
</dbReference>
<dbReference type="GO" id="GO:0046872">
    <property type="term" value="F:metal ion binding"/>
    <property type="evidence" value="ECO:0007669"/>
    <property type="project" value="UniProtKB-KW"/>
</dbReference>
<keyword evidence="3" id="KW-0813">Transport</keyword>
<evidence type="ECO:0000256" key="8">
    <source>
        <dbReference type="ARBA" id="ARBA00023136"/>
    </source>
</evidence>
<accession>A0ABD6BVC9</accession>
<comment type="cofactor">
    <cofactor evidence="9">
        <name>Cu cation</name>
        <dbReference type="ChEBI" id="CHEBI:23378"/>
    </cofactor>
    <text evidence="9">Binds 1 copper ion per subunit.</text>
</comment>
<feature type="binding site" evidence="9">
    <location>
        <position position="146"/>
    </location>
    <ligand>
        <name>Cu cation</name>
        <dbReference type="ChEBI" id="CHEBI:23378"/>
    </ligand>
</feature>
<evidence type="ECO:0000256" key="4">
    <source>
        <dbReference type="ARBA" id="ARBA00022723"/>
    </source>
</evidence>
<keyword evidence="10" id="KW-0812">Transmembrane</keyword>
<evidence type="ECO:0000256" key="7">
    <source>
        <dbReference type="ARBA" id="ARBA00023008"/>
    </source>
</evidence>
<protein>
    <submittedName>
        <fullName evidence="12">Halocyanin domain-containing protein</fullName>
    </submittedName>
</protein>
<keyword evidence="5" id="KW-0574">Periplasm</keyword>
<proteinExistence type="predicted"/>
<evidence type="ECO:0000313" key="13">
    <source>
        <dbReference type="Proteomes" id="UP001597139"/>
    </source>
</evidence>
<name>A0ABD6BVC9_9EURY</name>
<dbReference type="InterPro" id="IPR000923">
    <property type="entry name" value="BlueCu_1"/>
</dbReference>
<dbReference type="NCBIfam" id="TIGR03102">
    <property type="entry name" value="halo_cynanin"/>
    <property type="match status" value="2"/>
</dbReference>
<feature type="domain" description="Blue (type 1) copper" evidence="11">
    <location>
        <begin position="188"/>
        <end position="275"/>
    </location>
</feature>
<dbReference type="SUPFAM" id="SSF49503">
    <property type="entry name" value="Cupredoxins"/>
    <property type="match status" value="2"/>
</dbReference>
<comment type="subcellular location">
    <subcellularLocation>
        <location evidence="1">Membrane</location>
    </subcellularLocation>
    <subcellularLocation>
        <location evidence="2">Periplasm</location>
    </subcellularLocation>
</comment>
<feature type="domain" description="Blue (type 1) copper" evidence="11">
    <location>
        <begin position="65"/>
        <end position="152"/>
    </location>
</feature>
<reference evidence="12 13" key="1">
    <citation type="journal article" date="2019" name="Int. J. Syst. Evol. Microbiol.">
        <title>The Global Catalogue of Microorganisms (GCM) 10K type strain sequencing project: providing services to taxonomists for standard genome sequencing and annotation.</title>
        <authorList>
            <consortium name="The Broad Institute Genomics Platform"/>
            <consortium name="The Broad Institute Genome Sequencing Center for Infectious Disease"/>
            <person name="Wu L."/>
            <person name="Ma J."/>
        </authorList>
    </citation>
    <scope>NUCLEOTIDE SEQUENCE [LARGE SCALE GENOMIC DNA]</scope>
    <source>
        <strain evidence="12 13">CGMCC 1.12859</strain>
    </source>
</reference>
<dbReference type="AlphaFoldDB" id="A0ABD6BVC9"/>
<evidence type="ECO:0000259" key="11">
    <source>
        <dbReference type="Pfam" id="PF00127"/>
    </source>
</evidence>
<feature type="transmembrane region" description="Helical" evidence="10">
    <location>
        <begin position="310"/>
        <end position="332"/>
    </location>
</feature>
<dbReference type="InterPro" id="IPR002386">
    <property type="entry name" value="Amicyanin/Pseudoazurin"/>
</dbReference>
<evidence type="ECO:0000256" key="1">
    <source>
        <dbReference type="ARBA" id="ARBA00004370"/>
    </source>
</evidence>
<evidence type="ECO:0000256" key="10">
    <source>
        <dbReference type="SAM" id="Phobius"/>
    </source>
</evidence>
<dbReference type="PROSITE" id="PS51318">
    <property type="entry name" value="TAT"/>
    <property type="match status" value="1"/>
</dbReference>
<dbReference type="RefSeq" id="WP_267646078.1">
    <property type="nucleotide sequence ID" value="NZ_JANHGR010000001.1"/>
</dbReference>
<dbReference type="Proteomes" id="UP001597139">
    <property type="component" value="Unassembled WGS sequence"/>
</dbReference>
<dbReference type="PRINTS" id="PR00155">
    <property type="entry name" value="AMICYANIN"/>
</dbReference>
<keyword evidence="7 9" id="KW-0186">Copper</keyword>
<dbReference type="GO" id="GO:0016020">
    <property type="term" value="C:membrane"/>
    <property type="evidence" value="ECO:0007669"/>
    <property type="project" value="UniProtKB-SubCell"/>
</dbReference>
<feature type="binding site" evidence="9">
    <location>
        <position position="138"/>
    </location>
    <ligand>
        <name>Cu cation</name>
        <dbReference type="ChEBI" id="CHEBI:23378"/>
    </ligand>
</feature>
<dbReference type="PANTHER" id="PTHR34192">
    <property type="entry name" value="PLASTOCYANIN MAJOR ISOFORM, CHLOROPLASTIC-RELATED"/>
    <property type="match status" value="1"/>
</dbReference>
<evidence type="ECO:0000256" key="9">
    <source>
        <dbReference type="PIRSR" id="PIRSR602386-1"/>
    </source>
</evidence>
<keyword evidence="6" id="KW-0249">Electron transport</keyword>
<gene>
    <name evidence="12" type="ORF">ACFSAU_14590</name>
</gene>
<comment type="caution">
    <text evidence="12">The sequence shown here is derived from an EMBL/GenBank/DDBJ whole genome shotgun (WGS) entry which is preliminary data.</text>
</comment>
<feature type="binding site" evidence="9">
    <location>
        <position position="103"/>
    </location>
    <ligand>
        <name>Cu cation</name>
        <dbReference type="ChEBI" id="CHEBI:23378"/>
    </ligand>
</feature>
<evidence type="ECO:0000256" key="2">
    <source>
        <dbReference type="ARBA" id="ARBA00004418"/>
    </source>
</evidence>
<dbReference type="InterPro" id="IPR008972">
    <property type="entry name" value="Cupredoxin"/>
</dbReference>
<dbReference type="InterPro" id="IPR006311">
    <property type="entry name" value="TAT_signal"/>
</dbReference>
<evidence type="ECO:0000313" key="12">
    <source>
        <dbReference type="EMBL" id="MFD1568721.1"/>
    </source>
</evidence>
<keyword evidence="8 10" id="KW-0472">Membrane</keyword>
<dbReference type="Gene3D" id="2.60.40.420">
    <property type="entry name" value="Cupredoxins - blue copper proteins"/>
    <property type="match status" value="2"/>
</dbReference>
<dbReference type="PANTHER" id="PTHR34192:SF10">
    <property type="entry name" value="PLASTOCYANIN MAJOR ISOFORM, CHLOROPLASTIC-RELATED"/>
    <property type="match status" value="1"/>
</dbReference>